<evidence type="ECO:0000259" key="1">
    <source>
        <dbReference type="Pfam" id="PF07883"/>
    </source>
</evidence>
<dbReference type="PANTHER" id="PTHR36440:SF1">
    <property type="entry name" value="PUTATIVE (AFU_ORTHOLOGUE AFUA_8G07350)-RELATED"/>
    <property type="match status" value="1"/>
</dbReference>
<keyword evidence="3" id="KW-1185">Reference proteome</keyword>
<dbReference type="InterPro" id="IPR013096">
    <property type="entry name" value="Cupin_2"/>
</dbReference>
<organism evidence="2 3">
    <name type="scientific">Rugosimonospora acidiphila</name>
    <dbReference type="NCBI Taxonomy" id="556531"/>
    <lineage>
        <taxon>Bacteria</taxon>
        <taxon>Bacillati</taxon>
        <taxon>Actinomycetota</taxon>
        <taxon>Actinomycetes</taxon>
        <taxon>Micromonosporales</taxon>
        <taxon>Micromonosporaceae</taxon>
        <taxon>Rugosimonospora</taxon>
    </lineage>
</organism>
<gene>
    <name evidence="2" type="ORF">GCM10023322_36070</name>
</gene>
<sequence>MSIPLAGLTTDPRYTTRGGLHIPANEGVTKWFSGDVYTVRLQASAANGAIGIVEASVPPGSGPVAHTHASEEETFYMLSGELEFLDGDRLFTAGPGDIVFVPRGIRHRFKNVGVHAAKVLFFYAPGGAEGLFVEGGDEPQPGVQVQPWGPERFDERMLGMFAKYGVGALPEE</sequence>
<dbReference type="InterPro" id="IPR053146">
    <property type="entry name" value="QDO-like"/>
</dbReference>
<dbReference type="Pfam" id="PF07883">
    <property type="entry name" value="Cupin_2"/>
    <property type="match status" value="1"/>
</dbReference>
<dbReference type="SUPFAM" id="SSF51182">
    <property type="entry name" value="RmlC-like cupins"/>
    <property type="match status" value="1"/>
</dbReference>
<dbReference type="EMBL" id="BAABJQ010000009">
    <property type="protein sequence ID" value="GAA5187519.1"/>
    <property type="molecule type" value="Genomic_DNA"/>
</dbReference>
<comment type="caution">
    <text evidence="2">The sequence shown here is derived from an EMBL/GenBank/DDBJ whole genome shotgun (WGS) entry which is preliminary data.</text>
</comment>
<accession>A0ABP9RWE7</accession>
<dbReference type="PANTHER" id="PTHR36440">
    <property type="entry name" value="PUTATIVE (AFU_ORTHOLOGUE AFUA_8G07350)-RELATED"/>
    <property type="match status" value="1"/>
</dbReference>
<dbReference type="InterPro" id="IPR011051">
    <property type="entry name" value="RmlC_Cupin_sf"/>
</dbReference>
<proteinExistence type="predicted"/>
<dbReference type="InterPro" id="IPR014710">
    <property type="entry name" value="RmlC-like_jellyroll"/>
</dbReference>
<evidence type="ECO:0000313" key="3">
    <source>
        <dbReference type="Proteomes" id="UP001501570"/>
    </source>
</evidence>
<evidence type="ECO:0000313" key="2">
    <source>
        <dbReference type="EMBL" id="GAA5187519.1"/>
    </source>
</evidence>
<dbReference type="Proteomes" id="UP001501570">
    <property type="component" value="Unassembled WGS sequence"/>
</dbReference>
<feature type="domain" description="Cupin type-2" evidence="1">
    <location>
        <begin position="55"/>
        <end position="122"/>
    </location>
</feature>
<reference evidence="3" key="1">
    <citation type="journal article" date="2019" name="Int. J. Syst. Evol. Microbiol.">
        <title>The Global Catalogue of Microorganisms (GCM) 10K type strain sequencing project: providing services to taxonomists for standard genome sequencing and annotation.</title>
        <authorList>
            <consortium name="The Broad Institute Genomics Platform"/>
            <consortium name="The Broad Institute Genome Sequencing Center for Infectious Disease"/>
            <person name="Wu L."/>
            <person name="Ma J."/>
        </authorList>
    </citation>
    <scope>NUCLEOTIDE SEQUENCE [LARGE SCALE GENOMIC DNA]</scope>
    <source>
        <strain evidence="3">JCM 18304</strain>
    </source>
</reference>
<name>A0ABP9RWE7_9ACTN</name>
<protein>
    <recommendedName>
        <fullName evidence="1">Cupin type-2 domain-containing protein</fullName>
    </recommendedName>
</protein>
<dbReference type="Gene3D" id="2.60.120.10">
    <property type="entry name" value="Jelly Rolls"/>
    <property type="match status" value="1"/>
</dbReference>
<dbReference type="RefSeq" id="WP_345630979.1">
    <property type="nucleotide sequence ID" value="NZ_BAABJQ010000009.1"/>
</dbReference>